<dbReference type="AlphaFoldDB" id="A0A919BIH0"/>
<accession>A0A919BIH0</accession>
<protein>
    <submittedName>
        <fullName evidence="2">Uncharacterized protein</fullName>
    </submittedName>
</protein>
<evidence type="ECO:0000256" key="1">
    <source>
        <dbReference type="SAM" id="SignalP"/>
    </source>
</evidence>
<keyword evidence="1" id="KW-0732">Signal</keyword>
<evidence type="ECO:0000313" key="2">
    <source>
        <dbReference type="EMBL" id="GHF89621.1"/>
    </source>
</evidence>
<sequence length="77" mass="8692">MKYILLALGVLSTFAMANEKAPSVELVKDSFEYCTDYAQGEEDADKLILTCVNEELAESGYKTFKSLKEIKDFIKDK</sequence>
<comment type="caution">
    <text evidence="2">The sequence shown here is derived from an EMBL/GenBank/DDBJ whole genome shotgun (WGS) entry which is preliminary data.</text>
</comment>
<reference evidence="2" key="1">
    <citation type="journal article" date="2014" name="Int. J. Syst. Evol. Microbiol.">
        <title>Complete genome sequence of Corynebacterium casei LMG S-19264T (=DSM 44701T), isolated from a smear-ripened cheese.</title>
        <authorList>
            <consortium name="US DOE Joint Genome Institute (JGI-PGF)"/>
            <person name="Walter F."/>
            <person name="Albersmeier A."/>
            <person name="Kalinowski J."/>
            <person name="Ruckert C."/>
        </authorList>
    </citation>
    <scope>NUCLEOTIDE SEQUENCE</scope>
    <source>
        <strain evidence="2">KCTC 42731</strain>
    </source>
</reference>
<gene>
    <name evidence="2" type="ORF">GCM10017161_16850</name>
</gene>
<dbReference type="Proteomes" id="UP000623842">
    <property type="component" value="Unassembled WGS sequence"/>
</dbReference>
<feature type="signal peptide" evidence="1">
    <location>
        <begin position="1"/>
        <end position="17"/>
    </location>
</feature>
<dbReference type="EMBL" id="BNCK01000003">
    <property type="protein sequence ID" value="GHF89621.1"/>
    <property type="molecule type" value="Genomic_DNA"/>
</dbReference>
<name>A0A919BIH0_9GAMM</name>
<dbReference type="RefSeq" id="WP_189769182.1">
    <property type="nucleotide sequence ID" value="NZ_BNCK01000003.1"/>
</dbReference>
<evidence type="ECO:0000313" key="3">
    <source>
        <dbReference type="Proteomes" id="UP000623842"/>
    </source>
</evidence>
<feature type="chain" id="PRO_5038055663" evidence="1">
    <location>
        <begin position="18"/>
        <end position="77"/>
    </location>
</feature>
<organism evidence="2 3">
    <name type="scientific">Thalassotalea marina</name>
    <dbReference type="NCBI Taxonomy" id="1673741"/>
    <lineage>
        <taxon>Bacteria</taxon>
        <taxon>Pseudomonadati</taxon>
        <taxon>Pseudomonadota</taxon>
        <taxon>Gammaproteobacteria</taxon>
        <taxon>Alteromonadales</taxon>
        <taxon>Colwelliaceae</taxon>
        <taxon>Thalassotalea</taxon>
    </lineage>
</organism>
<keyword evidence="3" id="KW-1185">Reference proteome</keyword>
<reference evidence="2" key="2">
    <citation type="submission" date="2020-09" db="EMBL/GenBank/DDBJ databases">
        <authorList>
            <person name="Sun Q."/>
            <person name="Kim S."/>
        </authorList>
    </citation>
    <scope>NUCLEOTIDE SEQUENCE</scope>
    <source>
        <strain evidence="2">KCTC 42731</strain>
    </source>
</reference>
<proteinExistence type="predicted"/>